<comment type="caution">
    <text evidence="2">The sequence shown here is derived from an EMBL/GenBank/DDBJ whole genome shotgun (WGS) entry which is preliminary data.</text>
</comment>
<evidence type="ECO:0000259" key="1">
    <source>
        <dbReference type="Pfam" id="PF13676"/>
    </source>
</evidence>
<dbReference type="AlphaFoldDB" id="A0A1J8P0S4"/>
<dbReference type="Proteomes" id="UP000182798">
    <property type="component" value="Unassembled WGS sequence"/>
</dbReference>
<dbReference type="InterPro" id="IPR000157">
    <property type="entry name" value="TIR_dom"/>
</dbReference>
<dbReference type="Pfam" id="PF13676">
    <property type="entry name" value="TIR_2"/>
    <property type="match status" value="1"/>
</dbReference>
<evidence type="ECO:0000313" key="2">
    <source>
        <dbReference type="EMBL" id="OJA03214.1"/>
    </source>
</evidence>
<accession>A0A1J8P0S4</accession>
<name>A0A1J8P0S4_9GAMM</name>
<feature type="domain" description="TIR" evidence="1">
    <location>
        <begin position="11"/>
        <end position="113"/>
    </location>
</feature>
<organism evidence="2 3">
    <name type="scientific">Bathymodiolus thermophilus thioautotrophic gill symbiont</name>
    <dbReference type="NCBI Taxonomy" id="2360"/>
    <lineage>
        <taxon>Bacteria</taxon>
        <taxon>Pseudomonadati</taxon>
        <taxon>Pseudomonadota</taxon>
        <taxon>Gammaproteobacteria</taxon>
        <taxon>sulfur-oxidizing symbionts</taxon>
    </lineage>
</organism>
<protein>
    <recommendedName>
        <fullName evidence="1">TIR domain-containing protein</fullName>
    </recommendedName>
</protein>
<reference evidence="3" key="1">
    <citation type="submission" date="2016-09" db="EMBL/GenBank/DDBJ databases">
        <title>Genome Sequence of Bathymodiolus thermophilus sulfur-oxidizing gill endosymbiont.</title>
        <authorList>
            <person name="Ponnudurai R."/>
            <person name="Kleiner M."/>
            <person name="Sayavedra L."/>
            <person name="Thuermer A."/>
            <person name="Felbeck H."/>
            <person name="Schlueter R."/>
            <person name="Schweder T."/>
            <person name="Markert S."/>
        </authorList>
    </citation>
    <scope>NUCLEOTIDE SEQUENCE [LARGE SCALE GENOMIC DNA]</scope>
    <source>
        <strain evidence="3">BAT/CrabSpa'14</strain>
    </source>
</reference>
<feature type="non-terminal residue" evidence="2">
    <location>
        <position position="200"/>
    </location>
</feature>
<evidence type="ECO:0000313" key="3">
    <source>
        <dbReference type="Proteomes" id="UP000182798"/>
    </source>
</evidence>
<gene>
    <name evidence="2" type="ORF">BGC33_02280</name>
</gene>
<dbReference type="InterPro" id="IPR035897">
    <property type="entry name" value="Toll_tir_struct_dom_sf"/>
</dbReference>
<proteinExistence type="predicted"/>
<dbReference type="Gene3D" id="3.40.50.10140">
    <property type="entry name" value="Toll/interleukin-1 receptor homology (TIR) domain"/>
    <property type="match status" value="1"/>
</dbReference>
<dbReference type="GO" id="GO:0007165">
    <property type="term" value="P:signal transduction"/>
    <property type="evidence" value="ECO:0007669"/>
    <property type="project" value="InterPro"/>
</dbReference>
<dbReference type="RefSeq" id="WP_143108877.1">
    <property type="nucleotide sequence ID" value="NZ_MIQH01000919.1"/>
</dbReference>
<sequence>MLDKVTREFHQKLKDKLENLPESWRDKYRLELWIDQEDMKGTGNIEKQFMCKVQEVNFGIVLFSDKWFNSANCQQEANELYKNQETVVQISLNCDFEDIDEKYRKNAVYPKFFSQEHETLLSLFDSGDSNKINSFFNHIRKTICESLDKALPPKDTITIRLQNNNSNSHIDKVTNKGTESNNSNEKFEVIPKLIQWAKFD</sequence>
<dbReference type="SUPFAM" id="SSF52200">
    <property type="entry name" value="Toll/Interleukin receptor TIR domain"/>
    <property type="match status" value="1"/>
</dbReference>
<dbReference type="EMBL" id="MIQH01000919">
    <property type="protein sequence ID" value="OJA03214.1"/>
    <property type="molecule type" value="Genomic_DNA"/>
</dbReference>